<name>A0A2M7D6Z3_9BACT</name>
<sequence length="310" mass="35939">MAKIGYLQVTRNCNQECIICSNPANNRTLGLQKAKQAIDELKTQKYGQVILTGGEPTLYDELPQLIKYCLKKKIFPRVITNGQRTSNFRYLRALKKAGLRHLHLSVYSCQDKIQARISRNKTSLVNIKKSLANLQKIGGITTDINITINRYNANHLSKIVSWLINDYHFIGHFVFNNLDPLIGRAAANYQVIPRLNDFELELHQALKMLEKNKKTFRVERAPLCYLTEFEHVCTETRKIIKNESRLVYFLDKRGKFIQENWVYGKAECCQVCFLNDICAGLYQMDKYYSATELYPVFVSKEKIIQKVLNN</sequence>
<evidence type="ECO:0000256" key="3">
    <source>
        <dbReference type="ARBA" id="ARBA00023004"/>
    </source>
</evidence>
<dbReference type="AlphaFoldDB" id="A0A2M7D6Z3"/>
<dbReference type="GO" id="GO:0046872">
    <property type="term" value="F:metal ion binding"/>
    <property type="evidence" value="ECO:0007669"/>
    <property type="project" value="UniProtKB-KW"/>
</dbReference>
<dbReference type="InterPro" id="IPR050377">
    <property type="entry name" value="Radical_SAM_PqqE_MftC-like"/>
</dbReference>
<dbReference type="SFLD" id="SFLDG01067">
    <property type="entry name" value="SPASM/twitch_domain_containing"/>
    <property type="match status" value="1"/>
</dbReference>
<dbReference type="CDD" id="cd01335">
    <property type="entry name" value="Radical_SAM"/>
    <property type="match status" value="1"/>
</dbReference>
<accession>A0A2M7D6Z3</accession>
<proteinExistence type="predicted"/>
<dbReference type="Proteomes" id="UP000229247">
    <property type="component" value="Unassembled WGS sequence"/>
</dbReference>
<dbReference type="Gene3D" id="3.20.20.70">
    <property type="entry name" value="Aldolase class I"/>
    <property type="match status" value="1"/>
</dbReference>
<dbReference type="PROSITE" id="PS51918">
    <property type="entry name" value="RADICAL_SAM"/>
    <property type="match status" value="1"/>
</dbReference>
<feature type="domain" description="Radical SAM core" evidence="5">
    <location>
        <begin position="1"/>
        <end position="219"/>
    </location>
</feature>
<evidence type="ECO:0000313" key="6">
    <source>
        <dbReference type="EMBL" id="PIV38799.1"/>
    </source>
</evidence>
<dbReference type="PANTHER" id="PTHR11228:SF34">
    <property type="entry name" value="TUNGSTEN-CONTAINING ALDEHYDE FERREDOXIN OXIDOREDUCTASE COFACTOR MODIFYING PROTEIN"/>
    <property type="match status" value="1"/>
</dbReference>
<keyword evidence="3" id="KW-0408">Iron</keyword>
<evidence type="ECO:0000259" key="5">
    <source>
        <dbReference type="PROSITE" id="PS51918"/>
    </source>
</evidence>
<dbReference type="InterPro" id="IPR006638">
    <property type="entry name" value="Elp3/MiaA/NifB-like_rSAM"/>
</dbReference>
<organism evidence="6 7">
    <name type="scientific">Candidatus Portnoybacteria bacterium CG02_land_8_20_14_3_00_45_8</name>
    <dbReference type="NCBI Taxonomy" id="1974807"/>
    <lineage>
        <taxon>Bacteria</taxon>
        <taxon>Candidatus Portnoyibacteriota</taxon>
    </lineage>
</organism>
<dbReference type="SFLD" id="SFLDS00029">
    <property type="entry name" value="Radical_SAM"/>
    <property type="match status" value="1"/>
</dbReference>
<comment type="caution">
    <text evidence="6">The sequence shown here is derived from an EMBL/GenBank/DDBJ whole genome shotgun (WGS) entry which is preliminary data.</text>
</comment>
<evidence type="ECO:0000256" key="1">
    <source>
        <dbReference type="ARBA" id="ARBA00022691"/>
    </source>
</evidence>
<dbReference type="InterPro" id="IPR013785">
    <property type="entry name" value="Aldolase_TIM"/>
</dbReference>
<dbReference type="Pfam" id="PF04055">
    <property type="entry name" value="Radical_SAM"/>
    <property type="match status" value="1"/>
</dbReference>
<evidence type="ECO:0000256" key="4">
    <source>
        <dbReference type="ARBA" id="ARBA00023014"/>
    </source>
</evidence>
<dbReference type="GO" id="GO:0051536">
    <property type="term" value="F:iron-sulfur cluster binding"/>
    <property type="evidence" value="ECO:0007669"/>
    <property type="project" value="UniProtKB-KW"/>
</dbReference>
<dbReference type="PANTHER" id="PTHR11228">
    <property type="entry name" value="RADICAL SAM DOMAIN PROTEIN"/>
    <property type="match status" value="1"/>
</dbReference>
<dbReference type="SMART" id="SM00729">
    <property type="entry name" value="Elp3"/>
    <property type="match status" value="1"/>
</dbReference>
<dbReference type="EMBL" id="PEUE01000003">
    <property type="protein sequence ID" value="PIV38799.1"/>
    <property type="molecule type" value="Genomic_DNA"/>
</dbReference>
<keyword evidence="4" id="KW-0411">Iron-sulfur</keyword>
<dbReference type="InterPro" id="IPR007197">
    <property type="entry name" value="rSAM"/>
</dbReference>
<protein>
    <recommendedName>
        <fullName evidence="5">Radical SAM core domain-containing protein</fullName>
    </recommendedName>
</protein>
<evidence type="ECO:0000313" key="7">
    <source>
        <dbReference type="Proteomes" id="UP000229247"/>
    </source>
</evidence>
<dbReference type="SUPFAM" id="SSF102114">
    <property type="entry name" value="Radical SAM enzymes"/>
    <property type="match status" value="1"/>
</dbReference>
<gene>
    <name evidence="6" type="ORF">COS30_00100</name>
</gene>
<dbReference type="GO" id="GO:0003824">
    <property type="term" value="F:catalytic activity"/>
    <property type="evidence" value="ECO:0007669"/>
    <property type="project" value="InterPro"/>
</dbReference>
<keyword evidence="1" id="KW-0949">S-adenosyl-L-methionine</keyword>
<keyword evidence="2" id="KW-0479">Metal-binding</keyword>
<dbReference type="InterPro" id="IPR058240">
    <property type="entry name" value="rSAM_sf"/>
</dbReference>
<evidence type="ECO:0000256" key="2">
    <source>
        <dbReference type="ARBA" id="ARBA00022723"/>
    </source>
</evidence>
<reference evidence="7" key="1">
    <citation type="submission" date="2017-09" db="EMBL/GenBank/DDBJ databases">
        <title>Depth-based differentiation of microbial function through sediment-hosted aquifers and enrichment of novel symbionts in the deep terrestrial subsurface.</title>
        <authorList>
            <person name="Probst A.J."/>
            <person name="Ladd B."/>
            <person name="Jarett J.K."/>
            <person name="Geller-Mcgrath D.E."/>
            <person name="Sieber C.M.K."/>
            <person name="Emerson J.B."/>
            <person name="Anantharaman K."/>
            <person name="Thomas B.C."/>
            <person name="Malmstrom R."/>
            <person name="Stieglmeier M."/>
            <person name="Klingl A."/>
            <person name="Woyke T."/>
            <person name="Ryan C.M."/>
            <person name="Banfield J.F."/>
        </authorList>
    </citation>
    <scope>NUCLEOTIDE SEQUENCE [LARGE SCALE GENOMIC DNA]</scope>
</reference>